<dbReference type="InterPro" id="IPR041413">
    <property type="entry name" value="MLTR_LBD"/>
</dbReference>
<dbReference type="AlphaFoldDB" id="A0A7I7P8N6"/>
<protein>
    <submittedName>
        <fullName evidence="2">Transcriptional regulator</fullName>
    </submittedName>
</protein>
<dbReference type="SUPFAM" id="SSF47413">
    <property type="entry name" value="lambda repressor-like DNA-binding domains"/>
    <property type="match status" value="1"/>
</dbReference>
<dbReference type="KEGG" id="mnv:MNVI_00900"/>
<reference evidence="3 4" key="1">
    <citation type="submission" date="2017-02" db="EMBL/GenBank/DDBJ databases">
        <title>The new phylogeny of genus Mycobacterium.</title>
        <authorList>
            <person name="Tortoli E."/>
            <person name="Trovato A."/>
            <person name="Cirillo D.M."/>
        </authorList>
    </citation>
    <scope>NUCLEOTIDE SEQUENCE [LARGE SCALE GENOMIC DNA]</scope>
    <source>
        <strain evidence="3 4">DSM 45145</strain>
    </source>
</reference>
<dbReference type="PROSITE" id="PS50943">
    <property type="entry name" value="HTH_CROC1"/>
    <property type="match status" value="1"/>
</dbReference>
<keyword evidence="4" id="KW-1185">Reference proteome</keyword>
<reference evidence="2 5" key="2">
    <citation type="journal article" date="2019" name="Emerg. Microbes Infect.">
        <title>Comprehensive subspecies identification of 175 nontuberculous mycobacteria species based on 7547 genomic profiles.</title>
        <authorList>
            <person name="Matsumoto Y."/>
            <person name="Kinjo T."/>
            <person name="Motooka D."/>
            <person name="Nabeya D."/>
            <person name="Jung N."/>
            <person name="Uechi K."/>
            <person name="Horii T."/>
            <person name="Iida T."/>
            <person name="Fujita J."/>
            <person name="Nakamura S."/>
        </authorList>
    </citation>
    <scope>NUCLEOTIDE SEQUENCE [LARGE SCALE GENOMIC DNA]</scope>
    <source>
        <strain evidence="2 5">JCM 16367</strain>
    </source>
</reference>
<evidence type="ECO:0000313" key="2">
    <source>
        <dbReference type="EMBL" id="BBY04772.1"/>
    </source>
</evidence>
<dbReference type="Gene3D" id="3.30.450.180">
    <property type="match status" value="1"/>
</dbReference>
<name>A0A7I7P8N6_9MYCO</name>
<evidence type="ECO:0000259" key="1">
    <source>
        <dbReference type="PROSITE" id="PS50943"/>
    </source>
</evidence>
<dbReference type="CDD" id="cd00093">
    <property type="entry name" value="HTH_XRE"/>
    <property type="match status" value="1"/>
</dbReference>
<sequence>MTTLGEFLRARREAITPGRECDGELRRRRRTPGLRREEVAARAGISADYYARLEQGRENHPSPQVLGALVRALGLSPDEAAYLHDLAVPQHRWRWKPGSQQNPGEYLLLLMQAWTLGPAYIVNRRCDVLAENPQASLLFQQFKITGNILRLLFLDPEAKTLWMNWESYAKTAIATVHRILGADIEQQDMAEIIVELSEKSSEFVGMWKSHDVGISGGKVKQLRHRDLGEIEFDYELLSAASAPGQFLVIHRSRKNGSFFSIGQSA</sequence>
<evidence type="ECO:0000313" key="5">
    <source>
        <dbReference type="Proteomes" id="UP000466894"/>
    </source>
</evidence>
<dbReference type="Proteomes" id="UP000192374">
    <property type="component" value="Unassembled WGS sequence"/>
</dbReference>
<dbReference type="EMBL" id="MVIC01000001">
    <property type="protein sequence ID" value="ORB18803.1"/>
    <property type="molecule type" value="Genomic_DNA"/>
</dbReference>
<accession>A0A7I7P8N6</accession>
<dbReference type="Pfam" id="PF17765">
    <property type="entry name" value="MLTR_LBD"/>
    <property type="match status" value="1"/>
</dbReference>
<evidence type="ECO:0000313" key="3">
    <source>
        <dbReference type="EMBL" id="ORB18803.1"/>
    </source>
</evidence>
<dbReference type="Pfam" id="PF13560">
    <property type="entry name" value="HTH_31"/>
    <property type="match status" value="1"/>
</dbReference>
<organism evidence="2 5">
    <name type="scientific">Mycobacterium noviomagense</name>
    <dbReference type="NCBI Taxonomy" id="459858"/>
    <lineage>
        <taxon>Bacteria</taxon>
        <taxon>Bacillati</taxon>
        <taxon>Actinomycetota</taxon>
        <taxon>Actinomycetes</taxon>
        <taxon>Mycobacteriales</taxon>
        <taxon>Mycobacteriaceae</taxon>
        <taxon>Mycobacterium</taxon>
    </lineage>
</organism>
<dbReference type="RefSeq" id="WP_083084467.1">
    <property type="nucleotide sequence ID" value="NZ_AP022583.1"/>
</dbReference>
<dbReference type="InterPro" id="IPR010982">
    <property type="entry name" value="Lambda_DNA-bd_dom_sf"/>
</dbReference>
<gene>
    <name evidence="3" type="ORF">BST37_01240</name>
    <name evidence="2" type="ORF">MNVI_00900</name>
</gene>
<dbReference type="EMBL" id="AP022583">
    <property type="protein sequence ID" value="BBY04772.1"/>
    <property type="molecule type" value="Genomic_DNA"/>
</dbReference>
<dbReference type="Gene3D" id="1.10.260.40">
    <property type="entry name" value="lambda repressor-like DNA-binding domains"/>
    <property type="match status" value="1"/>
</dbReference>
<feature type="domain" description="HTH cro/C1-type" evidence="1">
    <location>
        <begin position="25"/>
        <end position="80"/>
    </location>
</feature>
<reference evidence="2" key="3">
    <citation type="submission" date="2020-02" db="EMBL/GenBank/DDBJ databases">
        <authorList>
            <person name="Matsumoto Y."/>
            <person name="Motooka D."/>
            <person name="Nakamura S."/>
        </authorList>
    </citation>
    <scope>NUCLEOTIDE SEQUENCE</scope>
    <source>
        <strain evidence="2">JCM 16367</strain>
    </source>
</reference>
<dbReference type="OrthoDB" id="3608749at2"/>
<dbReference type="SMART" id="SM00530">
    <property type="entry name" value="HTH_XRE"/>
    <property type="match status" value="1"/>
</dbReference>
<dbReference type="PANTHER" id="PTHR35010">
    <property type="entry name" value="BLL4672 PROTEIN-RELATED"/>
    <property type="match status" value="1"/>
</dbReference>
<dbReference type="PANTHER" id="PTHR35010:SF2">
    <property type="entry name" value="BLL4672 PROTEIN"/>
    <property type="match status" value="1"/>
</dbReference>
<dbReference type="Proteomes" id="UP000466894">
    <property type="component" value="Chromosome"/>
</dbReference>
<dbReference type="GO" id="GO:0003677">
    <property type="term" value="F:DNA binding"/>
    <property type="evidence" value="ECO:0007669"/>
    <property type="project" value="InterPro"/>
</dbReference>
<evidence type="ECO:0000313" key="4">
    <source>
        <dbReference type="Proteomes" id="UP000192374"/>
    </source>
</evidence>
<dbReference type="InterPro" id="IPR001387">
    <property type="entry name" value="Cro/C1-type_HTH"/>
</dbReference>
<proteinExistence type="predicted"/>